<sequence>MQSSNSLSRIISLWGLIIISGLITLWVIFQAFNGSPPDFEVRRLYFAAGVLSVLAFLLILGIAVCTWGPSAEKDSEAPGKLVFDSLIKVIPPIITLVLGFYFGQQAPPPAPPLPDKRAVMTENSAASNELLQQLATLIKAYDTGTNSSRR</sequence>
<evidence type="ECO:0000313" key="2">
    <source>
        <dbReference type="EMBL" id="ADE16141.1"/>
    </source>
</evidence>
<dbReference type="AlphaFoldDB" id="D5BZC7"/>
<feature type="transmembrane region" description="Helical" evidence="1">
    <location>
        <begin position="81"/>
        <end position="102"/>
    </location>
</feature>
<keyword evidence="1" id="KW-0812">Transmembrane</keyword>
<feature type="transmembrane region" description="Helical" evidence="1">
    <location>
        <begin position="12"/>
        <end position="32"/>
    </location>
</feature>
<protein>
    <submittedName>
        <fullName evidence="2">Uncharacterized protein</fullName>
    </submittedName>
</protein>
<organism evidence="2 3">
    <name type="scientific">Nitrosococcus halophilus (strain Nc4)</name>
    <dbReference type="NCBI Taxonomy" id="472759"/>
    <lineage>
        <taxon>Bacteria</taxon>
        <taxon>Pseudomonadati</taxon>
        <taxon>Pseudomonadota</taxon>
        <taxon>Gammaproteobacteria</taxon>
        <taxon>Chromatiales</taxon>
        <taxon>Chromatiaceae</taxon>
        <taxon>Nitrosococcus</taxon>
    </lineage>
</organism>
<keyword evidence="3" id="KW-1185">Reference proteome</keyword>
<reference evidence="3" key="1">
    <citation type="submission" date="2010-04" db="EMBL/GenBank/DDBJ databases">
        <title>Complete genome sequence of Nitrosococcus halophilus Nc4, a salt-adapted, aerobic obligate ammonia-oxidizing sulfur purple bacterium.</title>
        <authorList>
            <consortium name="US DOE Joint Genome Institute"/>
            <person name="Campbell M.A."/>
            <person name="Malfatti S.A."/>
            <person name="Chain P.S.G."/>
            <person name="Heidelberg J.F."/>
            <person name="Ward B.B."/>
            <person name="Klotz M.G."/>
        </authorList>
    </citation>
    <scope>NUCLEOTIDE SEQUENCE [LARGE SCALE GENOMIC DNA]</scope>
    <source>
        <strain evidence="3">Nc4</strain>
    </source>
</reference>
<dbReference type="STRING" id="472759.Nhal_3089"/>
<keyword evidence="1" id="KW-0472">Membrane</keyword>
<dbReference type="HOGENOM" id="CLU_1738581_0_0_6"/>
<evidence type="ECO:0000256" key="1">
    <source>
        <dbReference type="SAM" id="Phobius"/>
    </source>
</evidence>
<accession>D5BZC7</accession>
<dbReference type="KEGG" id="nhl:Nhal_3089"/>
<dbReference type="Proteomes" id="UP000001844">
    <property type="component" value="Chromosome"/>
</dbReference>
<gene>
    <name evidence="2" type="ordered locus">Nhal_3089</name>
</gene>
<name>D5BZC7_NITHN</name>
<evidence type="ECO:0000313" key="3">
    <source>
        <dbReference type="Proteomes" id="UP000001844"/>
    </source>
</evidence>
<proteinExistence type="predicted"/>
<keyword evidence="1" id="KW-1133">Transmembrane helix</keyword>
<dbReference type="OrthoDB" id="8563894at2"/>
<dbReference type="RefSeq" id="WP_013033991.1">
    <property type="nucleotide sequence ID" value="NC_013960.1"/>
</dbReference>
<dbReference type="EMBL" id="CP001798">
    <property type="protein sequence ID" value="ADE16141.1"/>
    <property type="molecule type" value="Genomic_DNA"/>
</dbReference>
<feature type="transmembrane region" description="Helical" evidence="1">
    <location>
        <begin position="44"/>
        <end position="69"/>
    </location>
</feature>